<keyword evidence="2" id="KW-1185">Reference proteome</keyword>
<sequence length="73" mass="8105">MAKGLAEYITSYFRKTPQVRQSSRQSIELNVVDANGVPLTPPRANQILHEIETGVYVSLYICVPSATIILELT</sequence>
<accession>A0A384JYS8</accession>
<dbReference type="Proteomes" id="UP000001798">
    <property type="component" value="Chromosome 12"/>
</dbReference>
<protein>
    <submittedName>
        <fullName evidence="1">Uncharacterized protein</fullName>
    </submittedName>
</protein>
<dbReference type="GeneID" id="36394709"/>
<dbReference type="VEuPathDB" id="FungiDB:Bcin12g02410"/>
<reference evidence="1 2" key="2">
    <citation type="journal article" date="2012" name="Eukaryot. Cell">
        <title>Genome update of Botrytis cinerea strains B05.10 and T4.</title>
        <authorList>
            <person name="Staats M."/>
            <person name="van Kan J.A."/>
        </authorList>
    </citation>
    <scope>NUCLEOTIDE SEQUENCE [LARGE SCALE GENOMIC DNA]</scope>
    <source>
        <strain evidence="1 2">B05.10</strain>
    </source>
</reference>
<proteinExistence type="predicted"/>
<dbReference type="OrthoDB" id="6512771at2759"/>
<dbReference type="EMBL" id="CP009816">
    <property type="protein sequence ID" value="ATZ55671.1"/>
    <property type="molecule type" value="Genomic_DNA"/>
</dbReference>
<evidence type="ECO:0000313" key="1">
    <source>
        <dbReference type="EMBL" id="ATZ55671.1"/>
    </source>
</evidence>
<reference evidence="1 2" key="1">
    <citation type="journal article" date="2011" name="PLoS Genet.">
        <title>Genomic analysis of the necrotrophic fungal pathogens Sclerotinia sclerotiorum and Botrytis cinerea.</title>
        <authorList>
            <person name="Amselem J."/>
            <person name="Cuomo C.A."/>
            <person name="van Kan J.A."/>
            <person name="Viaud M."/>
            <person name="Benito E.P."/>
            <person name="Couloux A."/>
            <person name="Coutinho P.M."/>
            <person name="de Vries R.P."/>
            <person name="Dyer P.S."/>
            <person name="Fillinger S."/>
            <person name="Fournier E."/>
            <person name="Gout L."/>
            <person name="Hahn M."/>
            <person name="Kohn L."/>
            <person name="Lapalu N."/>
            <person name="Plummer K.M."/>
            <person name="Pradier J.M."/>
            <person name="Quevillon E."/>
            <person name="Sharon A."/>
            <person name="Simon A."/>
            <person name="ten Have A."/>
            <person name="Tudzynski B."/>
            <person name="Tudzynski P."/>
            <person name="Wincker P."/>
            <person name="Andrew M."/>
            <person name="Anthouard V."/>
            <person name="Beever R.E."/>
            <person name="Beffa R."/>
            <person name="Benoit I."/>
            <person name="Bouzid O."/>
            <person name="Brault B."/>
            <person name="Chen Z."/>
            <person name="Choquer M."/>
            <person name="Collemare J."/>
            <person name="Cotton P."/>
            <person name="Danchin E.G."/>
            <person name="Da Silva C."/>
            <person name="Gautier A."/>
            <person name="Giraud C."/>
            <person name="Giraud T."/>
            <person name="Gonzalez C."/>
            <person name="Grossetete S."/>
            <person name="Guldener U."/>
            <person name="Henrissat B."/>
            <person name="Howlett B.J."/>
            <person name="Kodira C."/>
            <person name="Kretschmer M."/>
            <person name="Lappartient A."/>
            <person name="Leroch M."/>
            <person name="Levis C."/>
            <person name="Mauceli E."/>
            <person name="Neuveglise C."/>
            <person name="Oeser B."/>
            <person name="Pearson M."/>
            <person name="Poulain J."/>
            <person name="Poussereau N."/>
            <person name="Quesneville H."/>
            <person name="Rascle C."/>
            <person name="Schumacher J."/>
            <person name="Segurens B."/>
            <person name="Sexton A."/>
            <person name="Silva E."/>
            <person name="Sirven C."/>
            <person name="Soanes D.M."/>
            <person name="Talbot N.J."/>
            <person name="Templeton M."/>
            <person name="Yandava C."/>
            <person name="Yarden O."/>
            <person name="Zeng Q."/>
            <person name="Rollins J.A."/>
            <person name="Lebrun M.H."/>
            <person name="Dickman M."/>
        </authorList>
    </citation>
    <scope>NUCLEOTIDE SEQUENCE [LARGE SCALE GENOMIC DNA]</scope>
    <source>
        <strain evidence="1 2">B05.10</strain>
    </source>
</reference>
<reference evidence="1 2" key="3">
    <citation type="journal article" date="2017" name="Mol. Plant Pathol.">
        <title>A gapless genome sequence of the fungus Botrytis cinerea.</title>
        <authorList>
            <person name="Van Kan J.A."/>
            <person name="Stassen J.H."/>
            <person name="Mosbach A."/>
            <person name="Van Der Lee T.A."/>
            <person name="Faino L."/>
            <person name="Farmer A.D."/>
            <person name="Papasotiriou D.G."/>
            <person name="Zhou S."/>
            <person name="Seidl M.F."/>
            <person name="Cottam E."/>
            <person name="Edel D."/>
            <person name="Hahn M."/>
            <person name="Schwartz D.C."/>
            <person name="Dietrich R.A."/>
            <person name="Widdison S."/>
            <person name="Scalliet G."/>
        </authorList>
    </citation>
    <scope>NUCLEOTIDE SEQUENCE [LARGE SCALE GENOMIC DNA]</scope>
    <source>
        <strain evidence="1 2">B05.10</strain>
    </source>
</reference>
<evidence type="ECO:0000313" key="2">
    <source>
        <dbReference type="Proteomes" id="UP000001798"/>
    </source>
</evidence>
<organism evidence="1 2">
    <name type="scientific">Botryotinia fuckeliana (strain B05.10)</name>
    <name type="common">Noble rot fungus</name>
    <name type="synonym">Botrytis cinerea</name>
    <dbReference type="NCBI Taxonomy" id="332648"/>
    <lineage>
        <taxon>Eukaryota</taxon>
        <taxon>Fungi</taxon>
        <taxon>Dikarya</taxon>
        <taxon>Ascomycota</taxon>
        <taxon>Pezizomycotina</taxon>
        <taxon>Leotiomycetes</taxon>
        <taxon>Helotiales</taxon>
        <taxon>Sclerotiniaceae</taxon>
        <taxon>Botrytis</taxon>
    </lineage>
</organism>
<dbReference type="AlphaFoldDB" id="A0A384JYS8"/>
<gene>
    <name evidence="1" type="ORF">BCIN_12g02410</name>
</gene>
<dbReference type="RefSeq" id="XP_024552121.1">
    <property type="nucleotide sequence ID" value="XM_024696314.1"/>
</dbReference>
<name>A0A384JYS8_BOTFB</name>